<dbReference type="SUPFAM" id="SSF53955">
    <property type="entry name" value="Lysozyme-like"/>
    <property type="match status" value="1"/>
</dbReference>
<keyword evidence="5" id="KW-0326">Glycosidase</keyword>
<dbReference type="EC" id="3.2.1.17" evidence="2"/>
<dbReference type="GO" id="GO:0031640">
    <property type="term" value="P:killing of cells of another organism"/>
    <property type="evidence" value="ECO:0007669"/>
    <property type="project" value="UniProtKB-KW"/>
</dbReference>
<dbReference type="PROSITE" id="PS00128">
    <property type="entry name" value="GLYCOSYL_HYDROL_F22_1"/>
    <property type="match status" value="1"/>
</dbReference>
<dbReference type="Pfam" id="PF00062">
    <property type="entry name" value="Lys"/>
    <property type="match status" value="1"/>
</dbReference>
<dbReference type="Proteomes" id="UP000639338">
    <property type="component" value="Unassembled WGS sequence"/>
</dbReference>
<comment type="caution">
    <text evidence="9">The sequence shown here is derived from an EMBL/GenBank/DDBJ whole genome shotgun (WGS) entry which is preliminary data.</text>
</comment>
<keyword evidence="7" id="KW-0732">Signal</keyword>
<evidence type="ECO:0000313" key="9">
    <source>
        <dbReference type="EMBL" id="KAF7991401.1"/>
    </source>
</evidence>
<dbReference type="Gene3D" id="1.10.530.10">
    <property type="match status" value="1"/>
</dbReference>
<dbReference type="OrthoDB" id="6692707at2759"/>
<dbReference type="PANTHER" id="PTHR11407:SF63">
    <property type="entry name" value="LYSOZYME C"/>
    <property type="match status" value="1"/>
</dbReference>
<keyword evidence="5" id="KW-0378">Hydrolase</keyword>
<comment type="catalytic activity">
    <reaction evidence="1">
        <text>Hydrolysis of (1-&gt;4)-beta-linkages between N-acetylmuramic acid and N-acetyl-D-glucosamine residues in a peptidoglycan and between N-acetyl-D-glucosamine residues in chitodextrins.</text>
        <dbReference type="EC" id="3.2.1.17"/>
    </reaction>
</comment>
<evidence type="ECO:0000256" key="5">
    <source>
        <dbReference type="ARBA" id="ARBA00023295"/>
    </source>
</evidence>
<keyword evidence="4" id="KW-1015">Disulfide bond</keyword>
<evidence type="ECO:0000256" key="2">
    <source>
        <dbReference type="ARBA" id="ARBA00012732"/>
    </source>
</evidence>
<evidence type="ECO:0000313" key="10">
    <source>
        <dbReference type="Proteomes" id="UP000639338"/>
    </source>
</evidence>
<feature type="signal peptide" evidence="7">
    <location>
        <begin position="1"/>
        <end position="21"/>
    </location>
</feature>
<name>A0A834XSJ5_APHGI</name>
<accession>A0A834XSJ5</accession>
<dbReference type="AlphaFoldDB" id="A0A834XSJ5"/>
<keyword evidence="3" id="KW-0929">Antimicrobial</keyword>
<keyword evidence="3" id="KW-0081">Bacteriolytic enzyme</keyword>
<dbReference type="EMBL" id="JACMRX010000004">
    <property type="protein sequence ID" value="KAF7991401.1"/>
    <property type="molecule type" value="Genomic_DNA"/>
</dbReference>
<proteinExistence type="inferred from homology"/>
<evidence type="ECO:0000256" key="1">
    <source>
        <dbReference type="ARBA" id="ARBA00000632"/>
    </source>
</evidence>
<dbReference type="PANTHER" id="PTHR11407">
    <property type="entry name" value="LYSOZYME C"/>
    <property type="match status" value="1"/>
</dbReference>
<dbReference type="InterPro" id="IPR001916">
    <property type="entry name" value="Glyco_hydro_22"/>
</dbReference>
<dbReference type="GO" id="GO:0042742">
    <property type="term" value="P:defense response to bacterium"/>
    <property type="evidence" value="ECO:0007669"/>
    <property type="project" value="UniProtKB-KW"/>
</dbReference>
<dbReference type="PRINTS" id="PR00135">
    <property type="entry name" value="LYZLACT"/>
</dbReference>
<dbReference type="GO" id="GO:0003796">
    <property type="term" value="F:lysozyme activity"/>
    <property type="evidence" value="ECO:0007669"/>
    <property type="project" value="UniProtKB-EC"/>
</dbReference>
<protein>
    <recommendedName>
        <fullName evidence="2">lysozyme</fullName>
        <ecNumber evidence="2">3.2.1.17</ecNumber>
    </recommendedName>
</protein>
<feature type="domain" description="Glycosyl hydrolases family 22 (GH22)" evidence="8">
    <location>
        <begin position="95"/>
        <end position="113"/>
    </location>
</feature>
<evidence type="ECO:0000259" key="8">
    <source>
        <dbReference type="PROSITE" id="PS00128"/>
    </source>
</evidence>
<dbReference type="InterPro" id="IPR019799">
    <property type="entry name" value="Glyco_hydro_22_CS"/>
</dbReference>
<dbReference type="SMART" id="SM00263">
    <property type="entry name" value="LYZ1"/>
    <property type="match status" value="1"/>
</dbReference>
<dbReference type="PROSITE" id="PS51348">
    <property type="entry name" value="GLYCOSYL_HYDROL_F22_2"/>
    <property type="match status" value="1"/>
</dbReference>
<sequence>MLFKIFYILYFLILFNDKINARILTECEAANELRKSSIISETFIRHWVCLMKFESGLDTRFIKTNGPLASASYGVFQISSKNNEWCIKGRSGGKCNAKCEDFANDDISDDIICAEKIQSLVGFKYWENWMKKCKTGPLPDLNNCRNRRYSSFKYPLWFL</sequence>
<gene>
    <name evidence="9" type="ORF">HCN44_002963</name>
</gene>
<evidence type="ECO:0000256" key="3">
    <source>
        <dbReference type="ARBA" id="ARBA00022638"/>
    </source>
</evidence>
<evidence type="ECO:0000256" key="6">
    <source>
        <dbReference type="RuleBase" id="RU004440"/>
    </source>
</evidence>
<keyword evidence="10" id="KW-1185">Reference proteome</keyword>
<reference evidence="9 10" key="1">
    <citation type="submission" date="2020-08" db="EMBL/GenBank/DDBJ databases">
        <title>Aphidius gifuensis genome sequencing and assembly.</title>
        <authorList>
            <person name="Du Z."/>
        </authorList>
    </citation>
    <scope>NUCLEOTIDE SEQUENCE [LARGE SCALE GENOMIC DNA]</scope>
    <source>
        <strain evidence="9">YNYX2018</strain>
        <tissue evidence="9">Adults</tissue>
    </source>
</reference>
<dbReference type="CDD" id="cd16899">
    <property type="entry name" value="LYZ_C_invert"/>
    <property type="match status" value="1"/>
</dbReference>
<dbReference type="InterPro" id="IPR023346">
    <property type="entry name" value="Lysozyme-like_dom_sf"/>
</dbReference>
<feature type="chain" id="PRO_5032640376" description="lysozyme" evidence="7">
    <location>
        <begin position="22"/>
        <end position="159"/>
    </location>
</feature>
<evidence type="ECO:0000256" key="4">
    <source>
        <dbReference type="ARBA" id="ARBA00023157"/>
    </source>
</evidence>
<evidence type="ECO:0000256" key="7">
    <source>
        <dbReference type="SAM" id="SignalP"/>
    </source>
</evidence>
<organism evidence="9 10">
    <name type="scientific">Aphidius gifuensis</name>
    <name type="common">Parasitoid wasp</name>
    <dbReference type="NCBI Taxonomy" id="684658"/>
    <lineage>
        <taxon>Eukaryota</taxon>
        <taxon>Metazoa</taxon>
        <taxon>Ecdysozoa</taxon>
        <taxon>Arthropoda</taxon>
        <taxon>Hexapoda</taxon>
        <taxon>Insecta</taxon>
        <taxon>Pterygota</taxon>
        <taxon>Neoptera</taxon>
        <taxon>Endopterygota</taxon>
        <taxon>Hymenoptera</taxon>
        <taxon>Apocrita</taxon>
        <taxon>Ichneumonoidea</taxon>
        <taxon>Braconidae</taxon>
        <taxon>Aphidiinae</taxon>
        <taxon>Aphidius</taxon>
    </lineage>
</organism>
<comment type="similarity">
    <text evidence="6">Belongs to the glycosyl hydrolase 22 family.</text>
</comment>